<evidence type="ECO:0000313" key="7">
    <source>
        <dbReference type="EMBL" id="CAA0137527.1"/>
    </source>
</evidence>
<dbReference type="InterPro" id="IPR036866">
    <property type="entry name" value="RibonucZ/Hydroxyglut_hydro"/>
</dbReference>
<dbReference type="PANTHER" id="PTHR42978:SF7">
    <property type="entry name" value="METALLO-HYDROLASE RV2300C-RELATED"/>
    <property type="match status" value="1"/>
</dbReference>
<dbReference type="GO" id="GO:0046872">
    <property type="term" value="F:metal ion binding"/>
    <property type="evidence" value="ECO:0007669"/>
    <property type="project" value="UniProtKB-KW"/>
</dbReference>
<evidence type="ECO:0000256" key="4">
    <source>
        <dbReference type="ARBA" id="ARBA00022801"/>
    </source>
</evidence>
<dbReference type="Gene3D" id="3.60.15.10">
    <property type="entry name" value="Ribonuclease Z/Hydroxyacylglutathione hydrolase-like"/>
    <property type="match status" value="1"/>
</dbReference>
<evidence type="ECO:0000313" key="8">
    <source>
        <dbReference type="Proteomes" id="UP000430146"/>
    </source>
</evidence>
<evidence type="ECO:0000259" key="6">
    <source>
        <dbReference type="SMART" id="SM00849"/>
    </source>
</evidence>
<evidence type="ECO:0000256" key="2">
    <source>
        <dbReference type="ARBA" id="ARBA00007749"/>
    </source>
</evidence>
<keyword evidence="8" id="KW-1185">Reference proteome</keyword>
<reference evidence="7 8" key="1">
    <citation type="submission" date="2019-11" db="EMBL/GenBank/DDBJ databases">
        <authorList>
            <person name="Holert J."/>
        </authorList>
    </citation>
    <scope>NUCLEOTIDE SEQUENCE [LARGE SCALE GENOMIC DNA]</scope>
    <source>
        <strain evidence="7">BC8_1</strain>
    </source>
</reference>
<dbReference type="EC" id="3.1.1.81" evidence="7"/>
<dbReference type="SUPFAM" id="SSF56281">
    <property type="entry name" value="Metallo-hydrolase/oxidoreductase"/>
    <property type="match status" value="1"/>
</dbReference>
<evidence type="ECO:0000256" key="1">
    <source>
        <dbReference type="ARBA" id="ARBA00001947"/>
    </source>
</evidence>
<gene>
    <name evidence="7" type="primary">aiiA</name>
    <name evidence="7" type="ORF">AELLOGFF_02274</name>
</gene>
<dbReference type="PANTHER" id="PTHR42978">
    <property type="entry name" value="QUORUM-QUENCHING LACTONASE YTNP-RELATED-RELATED"/>
    <property type="match status" value="1"/>
</dbReference>
<name>A0A5S9RB49_MYCVN</name>
<dbReference type="SMART" id="SM00849">
    <property type="entry name" value="Lactamase_B"/>
    <property type="match status" value="1"/>
</dbReference>
<dbReference type="GO" id="GO:0102007">
    <property type="term" value="F:acyl-L-homoserine-lactone lactonohydrolase activity"/>
    <property type="evidence" value="ECO:0007669"/>
    <property type="project" value="UniProtKB-EC"/>
</dbReference>
<keyword evidence="3" id="KW-0479">Metal-binding</keyword>
<proteinExistence type="inferred from homology"/>
<keyword evidence="5" id="KW-0862">Zinc</keyword>
<evidence type="ECO:0000256" key="3">
    <source>
        <dbReference type="ARBA" id="ARBA00022723"/>
    </source>
</evidence>
<feature type="domain" description="Metallo-beta-lactamase" evidence="6">
    <location>
        <begin position="36"/>
        <end position="237"/>
    </location>
</feature>
<dbReference type="EMBL" id="CACSIP010000075">
    <property type="protein sequence ID" value="CAA0137527.1"/>
    <property type="molecule type" value="Genomic_DNA"/>
</dbReference>
<comment type="cofactor">
    <cofactor evidence="1">
        <name>Zn(2+)</name>
        <dbReference type="ChEBI" id="CHEBI:29105"/>
    </cofactor>
</comment>
<dbReference type="Proteomes" id="UP000430146">
    <property type="component" value="Unassembled WGS sequence"/>
</dbReference>
<accession>A0A5S9RB49</accession>
<protein>
    <submittedName>
        <fullName evidence="7">N-acyl homoserine lactonase AiiA</fullName>
        <ecNumber evidence="7">3.1.1.81</ecNumber>
    </submittedName>
</protein>
<evidence type="ECO:0000256" key="5">
    <source>
        <dbReference type="ARBA" id="ARBA00022833"/>
    </source>
</evidence>
<keyword evidence="4 7" id="KW-0378">Hydrolase</keyword>
<organism evidence="7 8">
    <name type="scientific">Mycolicibacterium vanbaalenii</name>
    <name type="common">Mycobacterium vanbaalenii</name>
    <dbReference type="NCBI Taxonomy" id="110539"/>
    <lineage>
        <taxon>Bacteria</taxon>
        <taxon>Bacillati</taxon>
        <taxon>Actinomycetota</taxon>
        <taxon>Actinomycetes</taxon>
        <taxon>Mycobacteriales</taxon>
        <taxon>Mycobacteriaceae</taxon>
        <taxon>Mycolicibacterium</taxon>
    </lineage>
</organism>
<dbReference type="Pfam" id="PF00753">
    <property type="entry name" value="Lactamase_B"/>
    <property type="match status" value="1"/>
</dbReference>
<dbReference type="AlphaFoldDB" id="A0A5S9RB49"/>
<dbReference type="InterPro" id="IPR051013">
    <property type="entry name" value="MBL_superfamily_lactonases"/>
</dbReference>
<comment type="similarity">
    <text evidence="2">Belongs to the metallo-beta-lactamase superfamily.</text>
</comment>
<sequence>MLAVPNDWRLAAVRIGRSLDRRAGLLVGGEDVERCVELAYFLWCVRSADGTVVVIDAGFTDRAACDHTIVDYVSPQDALDELGIDAAMVKTVVITHLHWDHMGGFESFPSARFLVARSEWDWTIGRLGDTSRMLDETYDRAGLREIATLHPSRVELVEDGHTPVPGCRLEVVGGHTPGHTVVRVSTRNGDVALLGDLAYLSANVSLEVAPMICFDRWRTRDLYGSYRSESLRLVPGHDPAVLDMLDERLSPTIAIIK</sequence>
<dbReference type="InterPro" id="IPR001279">
    <property type="entry name" value="Metallo-B-lactamas"/>
</dbReference>